<keyword evidence="5" id="KW-1185">Reference proteome</keyword>
<dbReference type="SFLD" id="SFLDS00003">
    <property type="entry name" value="Haloacid_Dehalogenase"/>
    <property type="match status" value="1"/>
</dbReference>
<dbReference type="SFLD" id="SFLDG01125">
    <property type="entry name" value="C1.1:_Acid_Phosphatase_Like"/>
    <property type="match status" value="1"/>
</dbReference>
<organism evidence="4 5">
    <name type="scientific">Thalassotalea eurytherma</name>
    <dbReference type="NCBI Taxonomy" id="1144278"/>
    <lineage>
        <taxon>Bacteria</taxon>
        <taxon>Pseudomonadati</taxon>
        <taxon>Pseudomonadota</taxon>
        <taxon>Gammaproteobacteria</taxon>
        <taxon>Alteromonadales</taxon>
        <taxon>Colwelliaceae</taxon>
        <taxon>Thalassotalea</taxon>
    </lineage>
</organism>
<keyword evidence="1 2" id="KW-0732">Signal</keyword>
<name>A0ABQ6GZQ8_9GAMM</name>
<protein>
    <recommendedName>
        <fullName evidence="3">Endonuclease/exonuclease/phosphatase domain-containing protein</fullName>
    </recommendedName>
</protein>
<feature type="domain" description="Endonuclease/exonuclease/phosphatase" evidence="3">
    <location>
        <begin position="57"/>
        <end position="289"/>
    </location>
</feature>
<dbReference type="PROSITE" id="PS51257">
    <property type="entry name" value="PROKAR_LIPOPROTEIN"/>
    <property type="match status" value="1"/>
</dbReference>
<dbReference type="Pfam" id="PF03767">
    <property type="entry name" value="Acid_phosphat_B"/>
    <property type="match status" value="1"/>
</dbReference>
<evidence type="ECO:0000256" key="2">
    <source>
        <dbReference type="SAM" id="SignalP"/>
    </source>
</evidence>
<dbReference type="RefSeq" id="WP_284206781.1">
    <property type="nucleotide sequence ID" value="NZ_BSSU01000004.1"/>
</dbReference>
<dbReference type="InterPro" id="IPR005519">
    <property type="entry name" value="Acid_phosphat_B-like"/>
</dbReference>
<dbReference type="SUPFAM" id="SSF56784">
    <property type="entry name" value="HAD-like"/>
    <property type="match status" value="1"/>
</dbReference>
<dbReference type="Gene3D" id="3.60.10.10">
    <property type="entry name" value="Endonuclease/exonuclease/phosphatase"/>
    <property type="match status" value="1"/>
</dbReference>
<dbReference type="Pfam" id="PF03372">
    <property type="entry name" value="Exo_endo_phos"/>
    <property type="match status" value="1"/>
</dbReference>
<dbReference type="InterPro" id="IPR036691">
    <property type="entry name" value="Endo/exonu/phosph_ase_sf"/>
</dbReference>
<dbReference type="SUPFAM" id="SSF56219">
    <property type="entry name" value="DNase I-like"/>
    <property type="match status" value="1"/>
</dbReference>
<feature type="signal peptide" evidence="2">
    <location>
        <begin position="1"/>
        <end position="18"/>
    </location>
</feature>
<evidence type="ECO:0000256" key="1">
    <source>
        <dbReference type="ARBA" id="ARBA00022729"/>
    </source>
</evidence>
<dbReference type="Proteomes" id="UP001157133">
    <property type="component" value="Unassembled WGS sequence"/>
</dbReference>
<evidence type="ECO:0000259" key="3">
    <source>
        <dbReference type="Pfam" id="PF03372"/>
    </source>
</evidence>
<dbReference type="InterPro" id="IPR036412">
    <property type="entry name" value="HAD-like_sf"/>
</dbReference>
<dbReference type="InterPro" id="IPR005135">
    <property type="entry name" value="Endo/exonuclease/phosphatase"/>
</dbReference>
<dbReference type="EMBL" id="BSSU01000004">
    <property type="protein sequence ID" value="GLX81446.1"/>
    <property type="molecule type" value="Genomic_DNA"/>
</dbReference>
<reference evidence="4 5" key="1">
    <citation type="submission" date="2023-03" db="EMBL/GenBank/DDBJ databases">
        <title>Draft genome sequence of Thalassotalea eurytherma JCM 18482T.</title>
        <authorList>
            <person name="Sawabe T."/>
        </authorList>
    </citation>
    <scope>NUCLEOTIDE SEQUENCE [LARGE SCALE GENOMIC DNA]</scope>
    <source>
        <strain evidence="4 5">JCM 18482</strain>
    </source>
</reference>
<dbReference type="InterPro" id="IPR006423">
    <property type="entry name" value="Lipo_e_P4"/>
</dbReference>
<dbReference type="InterPro" id="IPR023214">
    <property type="entry name" value="HAD_sf"/>
</dbReference>
<evidence type="ECO:0000313" key="4">
    <source>
        <dbReference type="EMBL" id="GLX81446.1"/>
    </source>
</evidence>
<dbReference type="PANTHER" id="PTHR31284:SF10">
    <property type="entry name" value="ACID PHOSPHATASE-LIKE PROTEIN"/>
    <property type="match status" value="1"/>
</dbReference>
<proteinExistence type="predicted"/>
<dbReference type="PANTHER" id="PTHR31284">
    <property type="entry name" value="ACID PHOSPHATASE-LIKE PROTEIN"/>
    <property type="match status" value="1"/>
</dbReference>
<evidence type="ECO:0000313" key="5">
    <source>
        <dbReference type="Proteomes" id="UP001157133"/>
    </source>
</evidence>
<feature type="chain" id="PRO_5047087130" description="Endonuclease/exonuclease/phosphatase domain-containing protein" evidence="2">
    <location>
        <begin position="19"/>
        <end position="553"/>
    </location>
</feature>
<sequence>MKNIKFGLTLLMASLALLGCQSNKSSQVPVNKNVTANSVQSDNNRAVLSEVKSLKVATWNVEHLAYPAAQGCKPRDSAEIIKLKSYAANLSADIVALQEVASYQAVESVFPANSWQIFISERADSETYECRKSGFMSTQQKVAFAVRKGLDVKQVHSLAELALDNPSLRYGLELTVSTDFGQVTLLNVHMKSGCFVDNYSRATDKKSCATLAKQAPVLDSWIETREKQGEPYVVLGDFNHRLSAPYNHLTRLLKNNSDQSASSLDVTTKDLIGCHPYYPAPIDHILVGHMNSLSMNKQIKAHYFDKMEPNEMLSDHCAVSIEISADALPLSNAVKWQRTSAEYKYLTQSTYQEAANVVAEANFTSPWVVVMDIDETVLDNSGYQVGIDKQGLTYQTDTWNDWVESKQAGLVPGAKSFIETVIESGGKLALITNRNRELDKYTWQNMLELGLPISVENTCLVGRVAQDKMAIDGGAIKNDKDLRRRQLQQGEISCYVSGSKRHSDFPKLEIIMQIGDNIEDFSGVTQEHVDPMELLKTNDNELFLLPNPMYGSW</sequence>
<gene>
    <name evidence="4" type="ORF">theurythT_08980</name>
</gene>
<dbReference type="Gene3D" id="3.40.50.1000">
    <property type="entry name" value="HAD superfamily/HAD-like"/>
    <property type="match status" value="1"/>
</dbReference>
<comment type="caution">
    <text evidence="4">The sequence shown here is derived from an EMBL/GenBank/DDBJ whole genome shotgun (WGS) entry which is preliminary data.</text>
</comment>
<accession>A0ABQ6GZQ8</accession>